<evidence type="ECO:0000313" key="1">
    <source>
        <dbReference type="EMBL" id="AHW75795.1"/>
    </source>
</evidence>
<accession>X5EJJ5</accession>
<sequence>MADSVSINASLHRYSKHPYAYSLSDFGRVRPSPCPNNRRPLRLPPCLLLPV</sequence>
<gene>
    <name evidence="1" type="ORF">NMA510612_1505</name>
</gene>
<name>X5EJJ5_NEIME</name>
<dbReference type="EMBL" id="CP007524">
    <property type="protein sequence ID" value="AHW75795.1"/>
    <property type="molecule type" value="Genomic_DNA"/>
</dbReference>
<protein>
    <submittedName>
        <fullName evidence="1">Uncharacterized protein</fullName>
    </submittedName>
</protein>
<dbReference type="KEGG" id="nmx:NMA510612_1505"/>
<dbReference type="AlphaFoldDB" id="X5EJJ5"/>
<dbReference type="Proteomes" id="UP000023582">
    <property type="component" value="Chromosome"/>
</dbReference>
<proteinExistence type="predicted"/>
<reference evidence="2" key="2">
    <citation type="submission" date="2014-02" db="EMBL/GenBank/DDBJ databases">
        <title>Complete Genome Sequence of Neisseria meningitides, serogroup A strain 510612.</title>
        <authorList>
            <person name="Zhang X."/>
            <person name="Zhang Y."/>
            <person name="Yang J."/>
            <person name="Zhu Y."/>
            <person name="Jin Q."/>
        </authorList>
    </citation>
    <scope>NUCLEOTIDE SEQUENCE</scope>
    <source>
        <strain evidence="2">NMA510612</strain>
    </source>
</reference>
<reference evidence="1 2" key="1">
    <citation type="journal article" date="2014" name="Genome Announc.">
        <title>Complete Genome Sequence of Neisseria meningitidis Serogroup A Strain NMA510612, Isolated from a Patient with Bacterial Meningitis in China.</title>
        <authorList>
            <person name="Zhang Y."/>
            <person name="Yang J."/>
            <person name="Xu L."/>
            <person name="Zhu Y."/>
            <person name="Liu B."/>
            <person name="Shao Z."/>
            <person name="Zhang X."/>
            <person name="Jin Q."/>
        </authorList>
    </citation>
    <scope>NUCLEOTIDE SEQUENCE [LARGE SCALE GENOMIC DNA]</scope>
    <source>
        <strain evidence="2">NMA510612</strain>
    </source>
</reference>
<evidence type="ECO:0000313" key="2">
    <source>
        <dbReference type="Proteomes" id="UP000023582"/>
    </source>
</evidence>
<organism evidence="1 2">
    <name type="scientific">Neisseria meningitidis</name>
    <dbReference type="NCBI Taxonomy" id="487"/>
    <lineage>
        <taxon>Bacteria</taxon>
        <taxon>Pseudomonadati</taxon>
        <taxon>Pseudomonadota</taxon>
        <taxon>Betaproteobacteria</taxon>
        <taxon>Neisseriales</taxon>
        <taxon>Neisseriaceae</taxon>
        <taxon>Neisseria</taxon>
    </lineage>
</organism>